<evidence type="ECO:0000256" key="6">
    <source>
        <dbReference type="ARBA" id="ARBA00022490"/>
    </source>
</evidence>
<evidence type="ECO:0000256" key="3">
    <source>
        <dbReference type="ARBA" id="ARBA00006094"/>
    </source>
</evidence>
<feature type="region of interest" description="Disordered" evidence="11">
    <location>
        <begin position="227"/>
        <end position="247"/>
    </location>
</feature>
<evidence type="ECO:0000259" key="12">
    <source>
        <dbReference type="Pfam" id="PF10258"/>
    </source>
</evidence>
<gene>
    <name evidence="13" type="ORF">MKW94_017710</name>
</gene>
<evidence type="ECO:0000256" key="8">
    <source>
        <dbReference type="ARBA" id="ARBA00022927"/>
    </source>
</evidence>
<evidence type="ECO:0000256" key="9">
    <source>
        <dbReference type="ARBA" id="ARBA00023242"/>
    </source>
</evidence>
<reference evidence="13" key="1">
    <citation type="submission" date="2022-03" db="EMBL/GenBank/DDBJ databases">
        <title>A functionally conserved STORR gene fusion in Papaver species that diverged 16.8 million years ago.</title>
        <authorList>
            <person name="Catania T."/>
        </authorList>
    </citation>
    <scope>NUCLEOTIDE SEQUENCE</scope>
    <source>
        <strain evidence="13">S-191538</strain>
    </source>
</reference>
<keyword evidence="5" id="KW-0813">Transport</keyword>
<evidence type="ECO:0000256" key="5">
    <source>
        <dbReference type="ARBA" id="ARBA00022448"/>
    </source>
</evidence>
<evidence type="ECO:0000256" key="1">
    <source>
        <dbReference type="ARBA" id="ARBA00004123"/>
    </source>
</evidence>
<keyword evidence="6" id="KW-0963">Cytoplasm</keyword>
<feature type="compositionally biased region" description="Polar residues" evidence="11">
    <location>
        <begin position="237"/>
        <end position="247"/>
    </location>
</feature>
<dbReference type="InterPro" id="IPR038092">
    <property type="entry name" value="PHAX_RNA-binding_sf"/>
</dbReference>
<dbReference type="Gene3D" id="1.10.10.1440">
    <property type="entry name" value="PHAX RNA-binding domain"/>
    <property type="match status" value="1"/>
</dbReference>
<protein>
    <recommendedName>
        <fullName evidence="4">Phosphorylated adapter RNA export protein</fullName>
    </recommendedName>
    <alternativeName>
        <fullName evidence="10">RNA U small nuclear RNA export adapter protein</fullName>
    </alternativeName>
</protein>
<keyword evidence="8" id="KW-0653">Protein transport</keyword>
<organism evidence="13 14">
    <name type="scientific">Papaver nudicaule</name>
    <name type="common">Iceland poppy</name>
    <dbReference type="NCBI Taxonomy" id="74823"/>
    <lineage>
        <taxon>Eukaryota</taxon>
        <taxon>Viridiplantae</taxon>
        <taxon>Streptophyta</taxon>
        <taxon>Embryophyta</taxon>
        <taxon>Tracheophyta</taxon>
        <taxon>Spermatophyta</taxon>
        <taxon>Magnoliopsida</taxon>
        <taxon>Ranunculales</taxon>
        <taxon>Papaveraceae</taxon>
        <taxon>Papaveroideae</taxon>
        <taxon>Papaver</taxon>
    </lineage>
</organism>
<sequence length="269" mass="29832">MEGGENLLGAIYEEESLEDYQDADMLDSETLEEGECRIQIGSLKLTEDSNLEEGEFTGNIGDLGLAEMGSWGDITENQASRSKSSKRKARKKNKNKNKKTCPSLAIQNMNKFVMDTCRHLKERKTYLIWNAVGILGVSALSDIVNEVDAIQACGGQMTVDGKRRRYGGGILWGILKKRDPNAYKEIMSKGKEIEKQFKQRALQESYPSSQVTVQSLTVDPMVNHSTSDGSAFAPPLSSRTNPSNTKTGRVSVMNRIRVPVTYDDLLVVL</sequence>
<dbReference type="GO" id="GO:0005737">
    <property type="term" value="C:cytoplasm"/>
    <property type="evidence" value="ECO:0007669"/>
    <property type="project" value="UniProtKB-SubCell"/>
</dbReference>
<dbReference type="InterPro" id="IPR039047">
    <property type="entry name" value="PHAX"/>
</dbReference>
<dbReference type="AlphaFoldDB" id="A0AA41VQK0"/>
<dbReference type="Proteomes" id="UP001177140">
    <property type="component" value="Unassembled WGS sequence"/>
</dbReference>
<feature type="compositionally biased region" description="Basic residues" evidence="11">
    <location>
        <begin position="83"/>
        <end position="99"/>
    </location>
</feature>
<dbReference type="GO" id="GO:0015031">
    <property type="term" value="P:protein transport"/>
    <property type="evidence" value="ECO:0007669"/>
    <property type="project" value="UniProtKB-KW"/>
</dbReference>
<dbReference type="InterPro" id="IPR019385">
    <property type="entry name" value="PHAX_RNA-binding_domain"/>
</dbReference>
<keyword evidence="7" id="KW-0694">RNA-binding</keyword>
<dbReference type="EMBL" id="JAJJMA010272171">
    <property type="protein sequence ID" value="MCL7045656.1"/>
    <property type="molecule type" value="Genomic_DNA"/>
</dbReference>
<feature type="domain" description="Phosphorylated adapter RNA export protein RNA-binding" evidence="12">
    <location>
        <begin position="113"/>
        <end position="192"/>
    </location>
</feature>
<dbReference type="PANTHER" id="PTHR13135">
    <property type="entry name" value="CYTOSOLIC RESINIFERATOXIN BINDING PROTEIN RBP-26"/>
    <property type="match status" value="1"/>
</dbReference>
<comment type="subcellular location">
    <subcellularLocation>
        <location evidence="2">Cytoplasm</location>
    </subcellularLocation>
    <subcellularLocation>
        <location evidence="1">Nucleus</location>
    </subcellularLocation>
</comment>
<accession>A0AA41VQK0</accession>
<proteinExistence type="inferred from homology"/>
<dbReference type="GO" id="GO:0003723">
    <property type="term" value="F:RNA binding"/>
    <property type="evidence" value="ECO:0007669"/>
    <property type="project" value="UniProtKB-KW"/>
</dbReference>
<evidence type="ECO:0000256" key="11">
    <source>
        <dbReference type="SAM" id="MobiDB-lite"/>
    </source>
</evidence>
<evidence type="ECO:0000256" key="7">
    <source>
        <dbReference type="ARBA" id="ARBA00022884"/>
    </source>
</evidence>
<evidence type="ECO:0000313" key="13">
    <source>
        <dbReference type="EMBL" id="MCL7045656.1"/>
    </source>
</evidence>
<comment type="similarity">
    <text evidence="3">Belongs to the PHAX family.</text>
</comment>
<evidence type="ECO:0000256" key="10">
    <source>
        <dbReference type="ARBA" id="ARBA00030834"/>
    </source>
</evidence>
<dbReference type="Pfam" id="PF10258">
    <property type="entry name" value="PHAX_RNA-bd"/>
    <property type="match status" value="1"/>
</dbReference>
<evidence type="ECO:0000313" key="14">
    <source>
        <dbReference type="Proteomes" id="UP001177140"/>
    </source>
</evidence>
<dbReference type="GO" id="GO:0006408">
    <property type="term" value="P:snRNA export from nucleus"/>
    <property type="evidence" value="ECO:0007669"/>
    <property type="project" value="InterPro"/>
</dbReference>
<name>A0AA41VQK0_PAPNU</name>
<evidence type="ECO:0000256" key="4">
    <source>
        <dbReference type="ARBA" id="ARBA00016856"/>
    </source>
</evidence>
<comment type="caution">
    <text evidence="13">The sequence shown here is derived from an EMBL/GenBank/DDBJ whole genome shotgun (WGS) entry which is preliminary data.</text>
</comment>
<dbReference type="PANTHER" id="PTHR13135:SF0">
    <property type="entry name" value="PHOSPHORYLATED ADAPTER RNA EXPORT PROTEIN"/>
    <property type="match status" value="1"/>
</dbReference>
<keyword evidence="9" id="KW-0539">Nucleus</keyword>
<feature type="region of interest" description="Disordered" evidence="11">
    <location>
        <begin position="75"/>
        <end position="100"/>
    </location>
</feature>
<keyword evidence="14" id="KW-1185">Reference proteome</keyword>
<evidence type="ECO:0000256" key="2">
    <source>
        <dbReference type="ARBA" id="ARBA00004496"/>
    </source>
</evidence>
<dbReference type="GO" id="GO:0005634">
    <property type="term" value="C:nucleus"/>
    <property type="evidence" value="ECO:0007669"/>
    <property type="project" value="UniProtKB-SubCell"/>
</dbReference>